<dbReference type="OrthoDB" id="18585at2759"/>
<dbReference type="GO" id="GO:0005044">
    <property type="term" value="F:scavenger receptor activity"/>
    <property type="evidence" value="ECO:0007669"/>
    <property type="project" value="TreeGrafter"/>
</dbReference>
<dbReference type="Proteomes" id="UP000054653">
    <property type="component" value="Unassembled WGS sequence"/>
</dbReference>
<organism evidence="8 9">
    <name type="scientific">Trichinella britovi</name>
    <name type="common">Parasitic roundworm</name>
    <dbReference type="NCBI Taxonomy" id="45882"/>
    <lineage>
        <taxon>Eukaryota</taxon>
        <taxon>Metazoa</taxon>
        <taxon>Ecdysozoa</taxon>
        <taxon>Nematoda</taxon>
        <taxon>Enoplea</taxon>
        <taxon>Dorylaimia</taxon>
        <taxon>Trichinellida</taxon>
        <taxon>Trichinellidae</taxon>
        <taxon>Trichinella</taxon>
    </lineage>
</organism>
<dbReference type="AlphaFoldDB" id="A0A0V1DGI7"/>
<evidence type="ECO:0000256" key="3">
    <source>
        <dbReference type="ARBA" id="ARBA00022692"/>
    </source>
</evidence>
<dbReference type="PANTHER" id="PTHR11923">
    <property type="entry name" value="SCAVENGER RECEPTOR CLASS B TYPE-1 SR-B1"/>
    <property type="match status" value="1"/>
</dbReference>
<dbReference type="GO" id="GO:0016020">
    <property type="term" value="C:membrane"/>
    <property type="evidence" value="ECO:0007669"/>
    <property type="project" value="UniProtKB-SubCell"/>
</dbReference>
<feature type="transmembrane region" description="Helical" evidence="7">
    <location>
        <begin position="34"/>
        <end position="55"/>
    </location>
</feature>
<evidence type="ECO:0000256" key="2">
    <source>
        <dbReference type="ARBA" id="ARBA00010532"/>
    </source>
</evidence>
<dbReference type="PRINTS" id="PR01609">
    <property type="entry name" value="CD36FAMILY"/>
</dbReference>
<evidence type="ECO:0000256" key="7">
    <source>
        <dbReference type="SAM" id="Phobius"/>
    </source>
</evidence>
<dbReference type="EMBL" id="JYDI01000005">
    <property type="protein sequence ID" value="KRY60513.1"/>
    <property type="molecule type" value="Genomic_DNA"/>
</dbReference>
<feature type="transmembrane region" description="Helical" evidence="7">
    <location>
        <begin position="494"/>
        <end position="514"/>
    </location>
</feature>
<comment type="subcellular location">
    <subcellularLocation>
        <location evidence="1">Membrane</location>
    </subcellularLocation>
</comment>
<accession>A0A0V1DGI7</accession>
<dbReference type="InterPro" id="IPR002159">
    <property type="entry name" value="CD36_fam"/>
</dbReference>
<dbReference type="GO" id="GO:0005737">
    <property type="term" value="C:cytoplasm"/>
    <property type="evidence" value="ECO:0007669"/>
    <property type="project" value="TreeGrafter"/>
</dbReference>
<feature type="non-terminal residue" evidence="8">
    <location>
        <position position="1"/>
    </location>
</feature>
<evidence type="ECO:0000313" key="9">
    <source>
        <dbReference type="Proteomes" id="UP000054653"/>
    </source>
</evidence>
<evidence type="ECO:0000256" key="1">
    <source>
        <dbReference type="ARBA" id="ARBA00004370"/>
    </source>
</evidence>
<dbReference type="Pfam" id="PF01130">
    <property type="entry name" value="CD36"/>
    <property type="match status" value="1"/>
</dbReference>
<keyword evidence="9" id="KW-1185">Reference proteome</keyword>
<evidence type="ECO:0000313" key="8">
    <source>
        <dbReference type="EMBL" id="KRY60513.1"/>
    </source>
</evidence>
<dbReference type="OMA" id="NRGFCNK"/>
<comment type="similarity">
    <text evidence="2">Belongs to the CD36 family.</text>
</comment>
<protein>
    <submittedName>
        <fullName evidence="8">Lysosome membrane protein 2</fullName>
    </submittedName>
</protein>
<sequence>LCVAAAGSLTCSDENCSNSLQWIFEFKMDLHQKYLLAVACLGTIFLIVGISVVIVTPSYVQNAVLDAVLLENGSDTAKLWENPPYDMSLQFWFFNLTNADEVALAYAKPMLSEVGPYGFDEHQKKMAVEYHDNGTISYKNFKWFTFNSTKSCSSCNPNDLITVPNVPFWTLLHKLRQSGTPVGVKKFISFGLIGLGEGAFITRSVDALLFTGYLDILFSMAKAMHWLAPDFDFPDRMGFMYGKNYSYDGPYLINSGVMNLTQKGTMELFQGSTSVNYWNSEWANMINGSDGSVYPPFMDRSQILKLFSPDLCRSLYVRYDSDGMVDKLATLQFAIPEDAFDDTTSENAGFCWPTDIYYPKIQIPDGKSGLACLPPGLLNISKCQKDAPIVLSFPHFLFTPEEVQQSVYGMHPDPAQHKTILEFEPVTGIGISFRRKLQINVAAVRDNDFTSLKKFKSAIIPVFWLNESAYLNAETREALWYRLFLPQKLAYGSAYALISLGTLIIVLTVSLFVVNTYMRRELRMESDSV</sequence>
<evidence type="ECO:0000256" key="5">
    <source>
        <dbReference type="ARBA" id="ARBA00023136"/>
    </source>
</evidence>
<dbReference type="PANTHER" id="PTHR11923:SF51">
    <property type="entry name" value="LYSOSOME MEMBRANE PROTEIN 2"/>
    <property type="match status" value="1"/>
</dbReference>
<gene>
    <name evidence="8" type="primary">Scarb2</name>
    <name evidence="8" type="ORF">T03_1009</name>
</gene>
<reference evidence="8 9" key="1">
    <citation type="submission" date="2015-01" db="EMBL/GenBank/DDBJ databases">
        <title>Evolution of Trichinella species and genotypes.</title>
        <authorList>
            <person name="Korhonen P.K."/>
            <person name="Edoardo P."/>
            <person name="Giuseppe L.R."/>
            <person name="Gasser R.B."/>
        </authorList>
    </citation>
    <scope>NUCLEOTIDE SEQUENCE [LARGE SCALE GENOMIC DNA]</scope>
    <source>
        <strain evidence="8">ISS120</strain>
    </source>
</reference>
<evidence type="ECO:0000256" key="6">
    <source>
        <dbReference type="ARBA" id="ARBA00023180"/>
    </source>
</evidence>
<dbReference type="STRING" id="45882.A0A0V1DGI7"/>
<name>A0A0V1DGI7_TRIBR</name>
<evidence type="ECO:0000256" key="4">
    <source>
        <dbReference type="ARBA" id="ARBA00022989"/>
    </source>
</evidence>
<comment type="caution">
    <text evidence="8">The sequence shown here is derived from an EMBL/GenBank/DDBJ whole genome shotgun (WGS) entry which is preliminary data.</text>
</comment>
<keyword evidence="4 7" id="KW-1133">Transmembrane helix</keyword>
<keyword evidence="5 7" id="KW-0472">Membrane</keyword>
<proteinExistence type="inferred from homology"/>
<keyword evidence="6" id="KW-0325">Glycoprotein</keyword>
<keyword evidence="3 7" id="KW-0812">Transmembrane</keyword>